<dbReference type="EMBL" id="JAVXUO010000822">
    <property type="protein sequence ID" value="KAK2988832.1"/>
    <property type="molecule type" value="Genomic_DNA"/>
</dbReference>
<comment type="catalytic activity">
    <reaction evidence="4">
        <text>NAD(+) + H2O = ADP-D-ribose + nicotinamide + H(+)</text>
        <dbReference type="Rhea" id="RHEA:16301"/>
        <dbReference type="ChEBI" id="CHEBI:15377"/>
        <dbReference type="ChEBI" id="CHEBI:15378"/>
        <dbReference type="ChEBI" id="CHEBI:17154"/>
        <dbReference type="ChEBI" id="CHEBI:57540"/>
        <dbReference type="ChEBI" id="CHEBI:57967"/>
        <dbReference type="EC" id="3.2.2.6"/>
    </reaction>
    <physiologicalReaction direction="left-to-right" evidence="4">
        <dbReference type="Rhea" id="RHEA:16302"/>
    </physiologicalReaction>
</comment>
<protein>
    <recommendedName>
        <fullName evidence="1">ADP-ribosyl cyclase/cyclic ADP-ribose hydrolase</fullName>
        <ecNumber evidence="1">3.2.2.6</ecNumber>
    </recommendedName>
</protein>
<dbReference type="PROSITE" id="PS50104">
    <property type="entry name" value="TIR"/>
    <property type="match status" value="1"/>
</dbReference>
<name>A0AA88UUG9_9ASTE</name>
<dbReference type="AlphaFoldDB" id="A0AA88UUG9"/>
<evidence type="ECO:0000259" key="5">
    <source>
        <dbReference type="PROSITE" id="PS50104"/>
    </source>
</evidence>
<reference evidence="6" key="1">
    <citation type="submission" date="2022-12" db="EMBL/GenBank/DDBJ databases">
        <title>Draft genome assemblies for two species of Escallonia (Escalloniales).</title>
        <authorList>
            <person name="Chanderbali A."/>
            <person name="Dervinis C."/>
            <person name="Anghel I."/>
            <person name="Soltis D."/>
            <person name="Soltis P."/>
            <person name="Zapata F."/>
        </authorList>
    </citation>
    <scope>NUCLEOTIDE SEQUENCE</scope>
    <source>
        <strain evidence="6">UCBG92.1500</strain>
        <tissue evidence="6">Leaf</tissue>
    </source>
</reference>
<evidence type="ECO:0000313" key="7">
    <source>
        <dbReference type="Proteomes" id="UP001187471"/>
    </source>
</evidence>
<comment type="caution">
    <text evidence="6">The sequence shown here is derived from an EMBL/GenBank/DDBJ whole genome shotgun (WGS) entry which is preliminary data.</text>
</comment>
<dbReference type="EC" id="3.2.2.6" evidence="1"/>
<dbReference type="Proteomes" id="UP001187471">
    <property type="component" value="Unassembled WGS sequence"/>
</dbReference>
<keyword evidence="7" id="KW-1185">Reference proteome</keyword>
<dbReference type="GO" id="GO:0061809">
    <property type="term" value="F:NAD+ nucleosidase activity, cyclic ADP-ribose generating"/>
    <property type="evidence" value="ECO:0007669"/>
    <property type="project" value="UniProtKB-EC"/>
</dbReference>
<dbReference type="Pfam" id="PF01582">
    <property type="entry name" value="TIR"/>
    <property type="match status" value="1"/>
</dbReference>
<dbReference type="Gene3D" id="3.40.50.10140">
    <property type="entry name" value="Toll/interleukin-1 receptor homology (TIR) domain"/>
    <property type="match status" value="1"/>
</dbReference>
<dbReference type="SUPFAM" id="SSF52200">
    <property type="entry name" value="Toll/Interleukin receptor TIR domain"/>
    <property type="match status" value="1"/>
</dbReference>
<evidence type="ECO:0000313" key="6">
    <source>
        <dbReference type="EMBL" id="KAK2988832.1"/>
    </source>
</evidence>
<dbReference type="SMART" id="SM00255">
    <property type="entry name" value="TIR"/>
    <property type="match status" value="1"/>
</dbReference>
<dbReference type="FunFam" id="3.40.50.10140:FF:000007">
    <property type="entry name" value="Disease resistance protein (TIR-NBS-LRR class)"/>
    <property type="match status" value="1"/>
</dbReference>
<organism evidence="6 7">
    <name type="scientific">Escallonia rubra</name>
    <dbReference type="NCBI Taxonomy" id="112253"/>
    <lineage>
        <taxon>Eukaryota</taxon>
        <taxon>Viridiplantae</taxon>
        <taxon>Streptophyta</taxon>
        <taxon>Embryophyta</taxon>
        <taxon>Tracheophyta</taxon>
        <taxon>Spermatophyta</taxon>
        <taxon>Magnoliopsida</taxon>
        <taxon>eudicotyledons</taxon>
        <taxon>Gunneridae</taxon>
        <taxon>Pentapetalae</taxon>
        <taxon>asterids</taxon>
        <taxon>campanulids</taxon>
        <taxon>Escalloniales</taxon>
        <taxon>Escalloniaceae</taxon>
        <taxon>Escallonia</taxon>
    </lineage>
</organism>
<dbReference type="InterPro" id="IPR000157">
    <property type="entry name" value="TIR_dom"/>
</dbReference>
<evidence type="ECO:0000256" key="2">
    <source>
        <dbReference type="ARBA" id="ARBA00022801"/>
    </source>
</evidence>
<accession>A0AA88UUG9</accession>
<sequence length="170" mass="19586">MHEERTLRPLPPSVCYMATEPKYDVFICFRGRDCRDEFLPNLVKSLKGAGIVPFLDEDTEKGVGIRPQLLAAIEESWSSIIVMSKRFATATHCLGELEVILEKNKTSGHPVMPIFYRVDPSDVKKQKKEFKRAFTKHKKEERGDQVNRWKDALAEFGNLVGWVFPSPKYR</sequence>
<evidence type="ECO:0000256" key="3">
    <source>
        <dbReference type="ARBA" id="ARBA00023027"/>
    </source>
</evidence>
<dbReference type="PANTHER" id="PTHR32009:SF39">
    <property type="entry name" value="TIR DOMAIN-CONTAINING PROTEIN"/>
    <property type="match status" value="1"/>
</dbReference>
<keyword evidence="2" id="KW-0378">Hydrolase</keyword>
<feature type="domain" description="TIR" evidence="5">
    <location>
        <begin position="21"/>
        <end position="170"/>
    </location>
</feature>
<dbReference type="PANTHER" id="PTHR32009">
    <property type="entry name" value="TMV RESISTANCE PROTEIN N-LIKE"/>
    <property type="match status" value="1"/>
</dbReference>
<dbReference type="GO" id="GO:0007165">
    <property type="term" value="P:signal transduction"/>
    <property type="evidence" value="ECO:0007669"/>
    <property type="project" value="InterPro"/>
</dbReference>
<evidence type="ECO:0000256" key="4">
    <source>
        <dbReference type="ARBA" id="ARBA00047304"/>
    </source>
</evidence>
<gene>
    <name evidence="6" type="ORF">RJ640_022543</name>
</gene>
<dbReference type="InterPro" id="IPR035897">
    <property type="entry name" value="Toll_tir_struct_dom_sf"/>
</dbReference>
<keyword evidence="3" id="KW-0520">NAD</keyword>
<evidence type="ECO:0000256" key="1">
    <source>
        <dbReference type="ARBA" id="ARBA00011982"/>
    </source>
</evidence>
<proteinExistence type="predicted"/>